<dbReference type="InterPro" id="IPR002059">
    <property type="entry name" value="CSP_DNA-bd"/>
</dbReference>
<dbReference type="Gene3D" id="2.40.50.140">
    <property type="entry name" value="Nucleic acid-binding proteins"/>
    <property type="match status" value="1"/>
</dbReference>
<dbReference type="PRINTS" id="PR00050">
    <property type="entry name" value="COLDSHOCK"/>
</dbReference>
<feature type="domain" description="CSD" evidence="4">
    <location>
        <begin position="1"/>
        <end position="64"/>
    </location>
</feature>
<evidence type="ECO:0000256" key="2">
    <source>
        <dbReference type="ARBA" id="ARBA00022490"/>
    </source>
</evidence>
<dbReference type="Pfam" id="PF00313">
    <property type="entry name" value="CSD"/>
    <property type="match status" value="1"/>
</dbReference>
<comment type="caution">
    <text evidence="5">The sequence shown here is derived from an EMBL/GenBank/DDBJ whole genome shotgun (WGS) entry which is preliminary data.</text>
</comment>
<sequence>MKGTVKWFDAKKGYGFITKEDGEDIFVHYSAIQAEGYKTLKEGDKVEFDVQNGQKGPQAANVKVIK</sequence>
<dbReference type="InterPro" id="IPR050181">
    <property type="entry name" value="Cold_shock_domain"/>
</dbReference>
<dbReference type="PIRSF" id="PIRSF002599">
    <property type="entry name" value="Cold_shock_A"/>
    <property type="match status" value="1"/>
</dbReference>
<gene>
    <name evidence="5" type="ORF">ENM46_01455</name>
</gene>
<keyword evidence="2" id="KW-0963">Cytoplasm</keyword>
<dbReference type="CDD" id="cd04458">
    <property type="entry name" value="CSP_CDS"/>
    <property type="match status" value="1"/>
</dbReference>
<evidence type="ECO:0000256" key="1">
    <source>
        <dbReference type="ARBA" id="ARBA00004496"/>
    </source>
</evidence>
<dbReference type="InterPro" id="IPR011129">
    <property type="entry name" value="CSD"/>
</dbReference>
<dbReference type="SMART" id="SM00357">
    <property type="entry name" value="CSP"/>
    <property type="match status" value="1"/>
</dbReference>
<dbReference type="Gene3D" id="6.20.370.130">
    <property type="match status" value="1"/>
</dbReference>
<evidence type="ECO:0000313" key="5">
    <source>
        <dbReference type="EMBL" id="HHR33596.1"/>
    </source>
</evidence>
<reference evidence="5" key="1">
    <citation type="journal article" date="2020" name="mSystems">
        <title>Genome- and Community-Level Interaction Insights into Carbon Utilization and Element Cycling Functions of Hydrothermarchaeota in Hydrothermal Sediment.</title>
        <authorList>
            <person name="Zhou Z."/>
            <person name="Liu Y."/>
            <person name="Xu W."/>
            <person name="Pan J."/>
            <person name="Luo Z.H."/>
            <person name="Li M."/>
        </authorList>
    </citation>
    <scope>NUCLEOTIDE SEQUENCE [LARGE SCALE GENOMIC DNA]</scope>
    <source>
        <strain evidence="5">SpSt-1088</strain>
    </source>
</reference>
<dbReference type="AlphaFoldDB" id="A0A7C5U5E0"/>
<evidence type="ECO:0000256" key="3">
    <source>
        <dbReference type="RuleBase" id="RU000408"/>
    </source>
</evidence>
<dbReference type="PROSITE" id="PS00352">
    <property type="entry name" value="CSD_1"/>
    <property type="match status" value="1"/>
</dbReference>
<dbReference type="InterPro" id="IPR019844">
    <property type="entry name" value="CSD_CS"/>
</dbReference>
<dbReference type="FunFam" id="2.40.50.140:FF:000006">
    <property type="entry name" value="Cold shock protein CspC"/>
    <property type="match status" value="1"/>
</dbReference>
<dbReference type="PROSITE" id="PS51857">
    <property type="entry name" value="CSD_2"/>
    <property type="match status" value="1"/>
</dbReference>
<organism evidence="5">
    <name type="scientific">Fervidobacterium nodosum</name>
    <dbReference type="NCBI Taxonomy" id="2424"/>
    <lineage>
        <taxon>Bacteria</taxon>
        <taxon>Thermotogati</taxon>
        <taxon>Thermotogota</taxon>
        <taxon>Thermotogae</taxon>
        <taxon>Thermotogales</taxon>
        <taxon>Fervidobacteriaceae</taxon>
        <taxon>Fervidobacterium</taxon>
    </lineage>
</organism>
<protein>
    <submittedName>
        <fullName evidence="5">Cold-shock protein</fullName>
    </submittedName>
</protein>
<dbReference type="PANTHER" id="PTHR11544">
    <property type="entry name" value="COLD SHOCK DOMAIN CONTAINING PROTEINS"/>
    <property type="match status" value="1"/>
</dbReference>
<dbReference type="InterPro" id="IPR012156">
    <property type="entry name" value="Cold_shock_CspA"/>
</dbReference>
<name>A0A7C5U5E0_9BACT</name>
<evidence type="ECO:0000259" key="4">
    <source>
        <dbReference type="PROSITE" id="PS51857"/>
    </source>
</evidence>
<dbReference type="EMBL" id="DRXW01000094">
    <property type="protein sequence ID" value="HHR33596.1"/>
    <property type="molecule type" value="Genomic_DNA"/>
</dbReference>
<accession>A0A7C5U5E0</accession>
<dbReference type="InterPro" id="IPR012340">
    <property type="entry name" value="NA-bd_OB-fold"/>
</dbReference>
<dbReference type="GO" id="GO:0003676">
    <property type="term" value="F:nucleic acid binding"/>
    <property type="evidence" value="ECO:0007669"/>
    <property type="project" value="InterPro"/>
</dbReference>
<comment type="subcellular location">
    <subcellularLocation>
        <location evidence="1 3">Cytoplasm</location>
    </subcellularLocation>
</comment>
<dbReference type="GO" id="GO:0005737">
    <property type="term" value="C:cytoplasm"/>
    <property type="evidence" value="ECO:0007669"/>
    <property type="project" value="UniProtKB-SubCell"/>
</dbReference>
<proteinExistence type="predicted"/>
<dbReference type="SUPFAM" id="SSF50249">
    <property type="entry name" value="Nucleic acid-binding proteins"/>
    <property type="match status" value="1"/>
</dbReference>